<dbReference type="PANTHER" id="PTHR23289:SF2">
    <property type="entry name" value="CYTOCHROME C OXIDASE ASSEMBLY PROTEIN COX15 HOMOLOG"/>
    <property type="match status" value="1"/>
</dbReference>
<feature type="transmembrane region" description="Helical" evidence="12">
    <location>
        <begin position="129"/>
        <end position="146"/>
    </location>
</feature>
<keyword evidence="14" id="KW-1185">Reference proteome</keyword>
<evidence type="ECO:0000256" key="8">
    <source>
        <dbReference type="ARBA" id="ARBA00023133"/>
    </source>
</evidence>
<accession>A0A1B1ADH5</accession>
<evidence type="ECO:0000256" key="3">
    <source>
        <dbReference type="ARBA" id="ARBA00022692"/>
    </source>
</evidence>
<feature type="binding site" description="axial binding residue" evidence="12">
    <location>
        <position position="321"/>
    </location>
    <ligand>
        <name>heme</name>
        <dbReference type="ChEBI" id="CHEBI:30413"/>
    </ligand>
    <ligandPart>
        <name>Fe</name>
        <dbReference type="ChEBI" id="CHEBI:18248"/>
    </ligandPart>
</feature>
<dbReference type="GO" id="GO:0046872">
    <property type="term" value="F:metal ion binding"/>
    <property type="evidence" value="ECO:0007669"/>
    <property type="project" value="UniProtKB-KW"/>
</dbReference>
<comment type="function">
    <text evidence="12">Catalyzes the conversion of heme O to heme A by two successive hydroxylations of the methyl group at C8. The first hydroxylation forms heme I, the second hydroxylation results in an unstable dihydroxymethyl group, which spontaneously dehydrates, resulting in the formyl group of heme A.</text>
</comment>
<comment type="similarity">
    <text evidence="12">Belongs to the COX15/CtaA family. Type 2 subfamily.</text>
</comment>
<evidence type="ECO:0000256" key="5">
    <source>
        <dbReference type="ARBA" id="ARBA00022989"/>
    </source>
</evidence>
<protein>
    <recommendedName>
        <fullName evidence="12">Heme A synthase</fullName>
        <shortName evidence="12">HAS</shortName>
        <ecNumber evidence="12">1.17.99.9</ecNumber>
    </recommendedName>
    <alternativeName>
        <fullName evidence="12">Cytochrome aa3-controlling protein</fullName>
    </alternativeName>
</protein>
<keyword evidence="12" id="KW-1003">Cell membrane</keyword>
<keyword evidence="5 12" id="KW-1133">Transmembrane helix</keyword>
<comment type="cofactor">
    <cofactor evidence="1 12">
        <name>heme b</name>
        <dbReference type="ChEBI" id="CHEBI:60344"/>
    </cofactor>
</comment>
<evidence type="ECO:0000256" key="9">
    <source>
        <dbReference type="ARBA" id="ARBA00023136"/>
    </source>
</evidence>
<dbReference type="GO" id="GO:0120547">
    <property type="term" value="F:heme A synthase activity"/>
    <property type="evidence" value="ECO:0007669"/>
    <property type="project" value="UniProtKB-EC"/>
</dbReference>
<comment type="subcellular location">
    <subcellularLocation>
        <location evidence="12">Cell membrane</location>
        <topology evidence="12">Multi-pass membrane protein</topology>
    </subcellularLocation>
    <subcellularLocation>
        <location evidence="2">Membrane</location>
        <topology evidence="2">Multi-pass membrane protein</topology>
    </subcellularLocation>
</comment>
<feature type="transmembrane region" description="Helical" evidence="12">
    <location>
        <begin position="99"/>
        <end position="117"/>
    </location>
</feature>
<dbReference type="PANTHER" id="PTHR23289">
    <property type="entry name" value="CYTOCHROME C OXIDASE ASSEMBLY PROTEIN COX15"/>
    <property type="match status" value="1"/>
</dbReference>
<dbReference type="InterPro" id="IPR003780">
    <property type="entry name" value="COX15/CtaA_fam"/>
</dbReference>
<evidence type="ECO:0000256" key="7">
    <source>
        <dbReference type="ARBA" id="ARBA00023004"/>
    </source>
</evidence>
<keyword evidence="3 12" id="KW-0812">Transmembrane</keyword>
<feature type="transmembrane region" description="Helical" evidence="12">
    <location>
        <begin position="197"/>
        <end position="218"/>
    </location>
</feature>
<dbReference type="InterPro" id="IPR023754">
    <property type="entry name" value="HemeA_Synthase_type2"/>
</dbReference>
<dbReference type="EMBL" id="CP013244">
    <property type="protein sequence ID" value="ANP44607.1"/>
    <property type="molecule type" value="Genomic_DNA"/>
</dbReference>
<gene>
    <name evidence="12" type="primary">ctaA</name>
    <name evidence="13" type="ORF">ATE48_01050</name>
</gene>
<dbReference type="RefSeq" id="WP_066766977.1">
    <property type="nucleotide sequence ID" value="NZ_CP013244.1"/>
</dbReference>
<dbReference type="Proteomes" id="UP000092498">
    <property type="component" value="Chromosome"/>
</dbReference>
<evidence type="ECO:0000256" key="4">
    <source>
        <dbReference type="ARBA" id="ARBA00022723"/>
    </source>
</evidence>
<evidence type="ECO:0000313" key="14">
    <source>
        <dbReference type="Proteomes" id="UP000092498"/>
    </source>
</evidence>
<feature type="transmembrane region" description="Helical" evidence="12">
    <location>
        <begin position="12"/>
        <end position="34"/>
    </location>
</feature>
<evidence type="ECO:0000256" key="2">
    <source>
        <dbReference type="ARBA" id="ARBA00004141"/>
    </source>
</evidence>
<keyword evidence="4 12" id="KW-0479">Metal-binding</keyword>
<keyword evidence="6 12" id="KW-0560">Oxidoreductase</keyword>
<organism evidence="13 14">
    <name type="scientific">Candidatus Viadribacter manganicus</name>
    <dbReference type="NCBI Taxonomy" id="1759059"/>
    <lineage>
        <taxon>Bacteria</taxon>
        <taxon>Pseudomonadati</taxon>
        <taxon>Pseudomonadota</taxon>
        <taxon>Alphaproteobacteria</taxon>
        <taxon>Hyphomonadales</taxon>
        <taxon>Hyphomonadaceae</taxon>
        <taxon>Candidatus Viadribacter</taxon>
    </lineage>
</organism>
<keyword evidence="8 12" id="KW-0350">Heme biosynthesis</keyword>
<feature type="transmembrane region" description="Helical" evidence="12">
    <location>
        <begin position="263"/>
        <end position="281"/>
    </location>
</feature>
<dbReference type="UniPathway" id="UPA00269">
    <property type="reaction ID" value="UER00713"/>
</dbReference>
<comment type="subunit">
    <text evidence="12">Interacts with CtaB.</text>
</comment>
<reference evidence="13 14" key="1">
    <citation type="submission" date="2015-11" db="EMBL/GenBank/DDBJ databases">
        <title>Whole-Genome Sequence of Candidatus Oderbacter manganicum from the National Park Lower Oder Valley, Germany.</title>
        <authorList>
            <person name="Braun B."/>
            <person name="Liere K."/>
            <person name="Szewzyk U."/>
        </authorList>
    </citation>
    <scope>NUCLEOTIDE SEQUENCE [LARGE SCALE GENOMIC DNA]</scope>
    <source>
        <strain evidence="13 14">OTSz_A_272</strain>
    </source>
</reference>
<dbReference type="EC" id="1.17.99.9" evidence="12"/>
<keyword evidence="7 12" id="KW-0408">Iron</keyword>
<dbReference type="AlphaFoldDB" id="A0A1B1ADH5"/>
<evidence type="ECO:0000313" key="13">
    <source>
        <dbReference type="EMBL" id="ANP44607.1"/>
    </source>
</evidence>
<sequence length="341" mass="37626">MSEEDIWPPRQRLVGIWLLIICVLVFAMIMVGGATRLTDSGLSITEWNFMKHFVPPMGEAAWSQEFALYQQTMEYQAQNNGMTLAEFRQIYWWEWGHRFLGQLLGLVFAIPALIFLLTGRLRGRFRVTLVLFALGGLQGAIGWWMVTSGLFDRLDVSPFRLAIHLAMAFFILALGLWTALGAFAWPAQRTQPGTWRWAPFVLMALIFIQVMLGALLAGSDGGMAYADWPKIGGEWIPSSAFGLEGFWPNLTEEHATQHLLHRTAGYVVAIFALSLAAIALIRGQGEARWTLGLVGLAALLQAGLGIMTVLAASPLSLGLLHQAGAAVLWMTTLAAARAAWR</sequence>
<dbReference type="Pfam" id="PF02628">
    <property type="entry name" value="COX15-CtaA"/>
    <property type="match status" value="1"/>
</dbReference>
<evidence type="ECO:0000256" key="1">
    <source>
        <dbReference type="ARBA" id="ARBA00001970"/>
    </source>
</evidence>
<dbReference type="OrthoDB" id="9793156at2"/>
<evidence type="ECO:0000256" key="12">
    <source>
        <dbReference type="HAMAP-Rule" id="MF_01665"/>
    </source>
</evidence>
<feature type="transmembrane region" description="Helical" evidence="12">
    <location>
        <begin position="161"/>
        <end position="185"/>
    </location>
</feature>
<comment type="pathway">
    <text evidence="10 12">Porphyrin-containing compound metabolism; heme A biosynthesis; heme A from heme O: step 1/1.</text>
</comment>
<dbReference type="STRING" id="1759059.ATE48_01050"/>
<proteinExistence type="inferred from homology"/>
<evidence type="ECO:0000256" key="10">
    <source>
        <dbReference type="ARBA" id="ARBA00044501"/>
    </source>
</evidence>
<feature type="transmembrane region" description="Helical" evidence="12">
    <location>
        <begin position="319"/>
        <end position="340"/>
    </location>
</feature>
<dbReference type="GO" id="GO:0006784">
    <property type="term" value="P:heme A biosynthetic process"/>
    <property type="evidence" value="ECO:0007669"/>
    <property type="project" value="UniProtKB-UniRule"/>
</dbReference>
<feature type="binding site" description="axial binding residue" evidence="12">
    <location>
        <position position="261"/>
    </location>
    <ligand>
        <name>heme</name>
        <dbReference type="ChEBI" id="CHEBI:30413"/>
    </ligand>
    <ligandPart>
        <name>Fe</name>
        <dbReference type="ChEBI" id="CHEBI:18248"/>
    </ligandPart>
</feature>
<feature type="transmembrane region" description="Helical" evidence="12">
    <location>
        <begin position="293"/>
        <end position="313"/>
    </location>
</feature>
<dbReference type="HAMAP" id="MF_01665">
    <property type="entry name" value="HemeA_synth_type2"/>
    <property type="match status" value="1"/>
</dbReference>
<comment type="catalytic activity">
    <reaction evidence="11">
        <text>Fe(II)-heme o + 2 A + H2O = Fe(II)-heme a + 2 AH2</text>
        <dbReference type="Rhea" id="RHEA:63388"/>
        <dbReference type="ChEBI" id="CHEBI:13193"/>
        <dbReference type="ChEBI" id="CHEBI:15377"/>
        <dbReference type="ChEBI" id="CHEBI:17499"/>
        <dbReference type="ChEBI" id="CHEBI:60530"/>
        <dbReference type="ChEBI" id="CHEBI:61715"/>
        <dbReference type="EC" id="1.17.99.9"/>
    </reaction>
    <physiologicalReaction direction="left-to-right" evidence="11">
        <dbReference type="Rhea" id="RHEA:63389"/>
    </physiologicalReaction>
</comment>
<evidence type="ECO:0000256" key="11">
    <source>
        <dbReference type="ARBA" id="ARBA00048044"/>
    </source>
</evidence>
<dbReference type="GO" id="GO:0005886">
    <property type="term" value="C:plasma membrane"/>
    <property type="evidence" value="ECO:0007669"/>
    <property type="project" value="UniProtKB-SubCell"/>
</dbReference>
<name>A0A1B1ADH5_9PROT</name>
<evidence type="ECO:0000256" key="6">
    <source>
        <dbReference type="ARBA" id="ARBA00023002"/>
    </source>
</evidence>
<dbReference type="InParanoid" id="A0A1B1ADH5"/>
<dbReference type="KEGG" id="cbot:ATE48_01050"/>
<keyword evidence="9 12" id="KW-0472">Membrane</keyword>